<dbReference type="EC" id="6.5.1.1" evidence="4"/>
<keyword evidence="5" id="KW-1185">Reference proteome</keyword>
<dbReference type="Proteomes" id="UP000518605">
    <property type="component" value="Unassembled WGS sequence"/>
</dbReference>
<comment type="similarity">
    <text evidence="1">Belongs to the ATP-dependent DNA ligase family.</text>
</comment>
<name>A0A7W5C586_9BACL</name>
<dbReference type="EC" id="6.5.1.6" evidence="4"/>
<dbReference type="GO" id="GO:0005524">
    <property type="term" value="F:ATP binding"/>
    <property type="evidence" value="ECO:0007669"/>
    <property type="project" value="InterPro"/>
</dbReference>
<dbReference type="PROSITE" id="PS50160">
    <property type="entry name" value="DNA_LIGASE_A3"/>
    <property type="match status" value="1"/>
</dbReference>
<dbReference type="PANTHER" id="PTHR45674:SF4">
    <property type="entry name" value="DNA LIGASE 1"/>
    <property type="match status" value="1"/>
</dbReference>
<dbReference type="RefSeq" id="WP_183560182.1">
    <property type="nucleotide sequence ID" value="NZ_CBCSLB010000002.1"/>
</dbReference>
<dbReference type="AlphaFoldDB" id="A0A7W5C586"/>
<dbReference type="EC" id="6.5.1.7" evidence="4"/>
<dbReference type="InterPro" id="IPR050191">
    <property type="entry name" value="ATP-dep_DNA_ligase"/>
</dbReference>
<evidence type="ECO:0000313" key="5">
    <source>
        <dbReference type="Proteomes" id="UP000518605"/>
    </source>
</evidence>
<evidence type="ECO:0000313" key="4">
    <source>
        <dbReference type="EMBL" id="MBB3151326.1"/>
    </source>
</evidence>
<comment type="caution">
    <text evidence="4">The sequence shown here is derived from an EMBL/GenBank/DDBJ whole genome shotgun (WGS) entry which is preliminary data.</text>
</comment>
<dbReference type="GO" id="GO:0006310">
    <property type="term" value="P:DNA recombination"/>
    <property type="evidence" value="ECO:0007669"/>
    <property type="project" value="InterPro"/>
</dbReference>
<gene>
    <name evidence="4" type="ORF">FHS16_001369</name>
</gene>
<organism evidence="4 5">
    <name type="scientific">Paenibacillus endophyticus</name>
    <dbReference type="NCBI Taxonomy" id="1294268"/>
    <lineage>
        <taxon>Bacteria</taxon>
        <taxon>Bacillati</taxon>
        <taxon>Bacillota</taxon>
        <taxon>Bacilli</taxon>
        <taxon>Bacillales</taxon>
        <taxon>Paenibacillaceae</taxon>
        <taxon>Paenibacillus</taxon>
    </lineage>
</organism>
<dbReference type="Pfam" id="PF01068">
    <property type="entry name" value="DNA_ligase_A_M"/>
    <property type="match status" value="1"/>
</dbReference>
<dbReference type="GO" id="GO:0006281">
    <property type="term" value="P:DNA repair"/>
    <property type="evidence" value="ECO:0007669"/>
    <property type="project" value="InterPro"/>
</dbReference>
<proteinExistence type="inferred from homology"/>
<dbReference type="GO" id="GO:0003910">
    <property type="term" value="F:DNA ligase (ATP) activity"/>
    <property type="evidence" value="ECO:0007669"/>
    <property type="project" value="UniProtKB-EC"/>
</dbReference>
<evidence type="ECO:0000256" key="2">
    <source>
        <dbReference type="ARBA" id="ARBA00022598"/>
    </source>
</evidence>
<evidence type="ECO:0000259" key="3">
    <source>
        <dbReference type="PROSITE" id="PS50160"/>
    </source>
</evidence>
<dbReference type="Gene3D" id="3.30.470.30">
    <property type="entry name" value="DNA ligase/mRNA capping enzyme"/>
    <property type="match status" value="1"/>
</dbReference>
<dbReference type="SUPFAM" id="SSF56091">
    <property type="entry name" value="DNA ligase/mRNA capping enzyme, catalytic domain"/>
    <property type="match status" value="1"/>
</dbReference>
<feature type="domain" description="ATP-dependent DNA ligase family profile" evidence="3">
    <location>
        <begin position="103"/>
        <end position="192"/>
    </location>
</feature>
<dbReference type="PANTHER" id="PTHR45674">
    <property type="entry name" value="DNA LIGASE 1/3 FAMILY MEMBER"/>
    <property type="match status" value="1"/>
</dbReference>
<dbReference type="EMBL" id="JACHXW010000003">
    <property type="protein sequence ID" value="MBB3151326.1"/>
    <property type="molecule type" value="Genomic_DNA"/>
</dbReference>
<keyword evidence="2 4" id="KW-0436">Ligase</keyword>
<accession>A0A7W5C586</accession>
<reference evidence="4 5" key="1">
    <citation type="submission" date="2020-08" db="EMBL/GenBank/DDBJ databases">
        <title>Genomic Encyclopedia of Type Strains, Phase III (KMG-III): the genomes of soil and plant-associated and newly described type strains.</title>
        <authorList>
            <person name="Whitman W."/>
        </authorList>
    </citation>
    <scope>NUCLEOTIDE SEQUENCE [LARGE SCALE GENOMIC DNA]</scope>
    <source>
        <strain evidence="4 5">CECT 8234</strain>
    </source>
</reference>
<dbReference type="Gene3D" id="3.30.1490.70">
    <property type="match status" value="1"/>
</dbReference>
<evidence type="ECO:0000256" key="1">
    <source>
        <dbReference type="ARBA" id="ARBA00007572"/>
    </source>
</evidence>
<sequence length="202" mass="24102">MFVKPMLMTEHAQPFDDDNYIFEPLIDGHRLQLSFIHSKPKLYTKHCNDVTRQYPELHNVPLREPADVLLDGEVAYVNPDSGVFDYRVLQERYRIKKEPTIREAKRTNPIIFFVFDLLYYNGLDMRKQPLLERKRLLNMVLEDNAYFKKMQYVEREGSALFDLVKSSELEGVACKRKDSIYMEGKQEDWMQVLNREYKHLAM</sequence>
<dbReference type="InterPro" id="IPR012310">
    <property type="entry name" value="DNA_ligase_ATP-dep_cent"/>
</dbReference>
<protein>
    <submittedName>
        <fullName evidence="4">DNA ligase-1</fullName>
        <ecNumber evidence="4">6.5.1.1</ecNumber>
        <ecNumber evidence="4">6.5.1.6</ecNumber>
        <ecNumber evidence="4">6.5.1.7</ecNumber>
    </submittedName>
</protein>